<reference evidence="4" key="1">
    <citation type="submission" date="2016-10" db="EMBL/GenBank/DDBJ databases">
        <authorList>
            <person name="Varghese N."/>
            <person name="Submissions S."/>
        </authorList>
    </citation>
    <scope>NUCLEOTIDE SEQUENCE [LARGE SCALE GENOMIC DNA]</scope>
    <source>
        <strain evidence="4">DSM 3695</strain>
    </source>
</reference>
<keyword evidence="4" id="KW-1185">Reference proteome</keyword>
<evidence type="ECO:0000313" key="4">
    <source>
        <dbReference type="Proteomes" id="UP000199310"/>
    </source>
</evidence>
<dbReference type="PROSITE" id="PS50213">
    <property type="entry name" value="FAS1"/>
    <property type="match status" value="2"/>
</dbReference>
<dbReference type="Pfam" id="PF02469">
    <property type="entry name" value="Fasciclin"/>
    <property type="match status" value="2"/>
</dbReference>
<dbReference type="InterPro" id="IPR050904">
    <property type="entry name" value="Adhesion/Biosynth-related"/>
</dbReference>
<name>A0A1I0S791_9BACT</name>
<dbReference type="STRING" id="29529.SAMN04488122_4369"/>
<feature type="signal peptide" evidence="1">
    <location>
        <begin position="1"/>
        <end position="19"/>
    </location>
</feature>
<evidence type="ECO:0000313" key="3">
    <source>
        <dbReference type="EMBL" id="SEW51608.1"/>
    </source>
</evidence>
<sequence>MKRINILIPVMLAAVLCWSGCTKNDADVAGIDNGLITLVVADNFNLSSFGAALRRSGMDATLKTSGPYTALAPSDGAFNAAGFQGIGNILTADRLLMTRIANYHVLEGKYELNRLPYLFNQELRSRGGKLFVTHWIKGEDTVITINGARVLAQNIEASNGLIQVINHVLAPYVHEQLGNAVKAEENITLFAQALITSGQMETINNSGPYTVFAPSNAAMMAIGYTSVQQVSETNPEVLKRLVNYHIIRNRRFIYDYVLSTGSSNTSRQVMLDGNTVNIQLGEDPAEPGRLGTIILSGTGNNTGVNVVKKDILTGNGVLQVIDGVLKITQ</sequence>
<dbReference type="SMART" id="SM00554">
    <property type="entry name" value="FAS1"/>
    <property type="match status" value="2"/>
</dbReference>
<proteinExistence type="predicted"/>
<keyword evidence="1" id="KW-0732">Signal</keyword>
<dbReference type="OrthoDB" id="1144324at2"/>
<dbReference type="PANTHER" id="PTHR10900:SF77">
    <property type="entry name" value="FI19380P1"/>
    <property type="match status" value="1"/>
</dbReference>
<dbReference type="SUPFAM" id="SSF82153">
    <property type="entry name" value="FAS1 domain"/>
    <property type="match status" value="2"/>
</dbReference>
<dbReference type="EMBL" id="FOJG01000002">
    <property type="protein sequence ID" value="SEW51608.1"/>
    <property type="molecule type" value="Genomic_DNA"/>
</dbReference>
<accession>A0A1I0S791</accession>
<evidence type="ECO:0000259" key="2">
    <source>
        <dbReference type="PROSITE" id="PS50213"/>
    </source>
</evidence>
<feature type="domain" description="FAS1" evidence="2">
    <location>
        <begin position="174"/>
        <end position="325"/>
    </location>
</feature>
<dbReference type="InterPro" id="IPR000782">
    <property type="entry name" value="FAS1_domain"/>
</dbReference>
<organism evidence="3 4">
    <name type="scientific">Chitinophaga arvensicola</name>
    <dbReference type="NCBI Taxonomy" id="29529"/>
    <lineage>
        <taxon>Bacteria</taxon>
        <taxon>Pseudomonadati</taxon>
        <taxon>Bacteroidota</taxon>
        <taxon>Chitinophagia</taxon>
        <taxon>Chitinophagales</taxon>
        <taxon>Chitinophagaceae</taxon>
        <taxon>Chitinophaga</taxon>
    </lineage>
</organism>
<protein>
    <submittedName>
        <fullName evidence="3">Uncaracterized surface protein containing fasciclin (FAS1) repeats</fullName>
    </submittedName>
</protein>
<dbReference type="Proteomes" id="UP000199310">
    <property type="component" value="Unassembled WGS sequence"/>
</dbReference>
<feature type="chain" id="PRO_5011795534" evidence="1">
    <location>
        <begin position="20"/>
        <end position="329"/>
    </location>
</feature>
<dbReference type="GO" id="GO:0005615">
    <property type="term" value="C:extracellular space"/>
    <property type="evidence" value="ECO:0007669"/>
    <property type="project" value="TreeGrafter"/>
</dbReference>
<dbReference type="RefSeq" id="WP_089904047.1">
    <property type="nucleotide sequence ID" value="NZ_FOJG01000002.1"/>
</dbReference>
<dbReference type="Gene3D" id="2.30.180.10">
    <property type="entry name" value="FAS1 domain"/>
    <property type="match status" value="2"/>
</dbReference>
<dbReference type="InterPro" id="IPR036378">
    <property type="entry name" value="FAS1_dom_sf"/>
</dbReference>
<dbReference type="AlphaFoldDB" id="A0A1I0S791"/>
<evidence type="ECO:0000256" key="1">
    <source>
        <dbReference type="SAM" id="SignalP"/>
    </source>
</evidence>
<dbReference type="PANTHER" id="PTHR10900">
    <property type="entry name" value="PERIOSTIN-RELATED"/>
    <property type="match status" value="1"/>
</dbReference>
<gene>
    <name evidence="3" type="ORF">SAMN04488122_4369</name>
</gene>
<feature type="domain" description="FAS1" evidence="2">
    <location>
        <begin position="33"/>
        <end position="169"/>
    </location>
</feature>